<evidence type="ECO:0000313" key="13">
    <source>
        <dbReference type="EMBL" id="GAA1774842.1"/>
    </source>
</evidence>
<name>A0ABN2L574_9ACTN</name>
<dbReference type="SMART" id="SM00382">
    <property type="entry name" value="AAA"/>
    <property type="match status" value="2"/>
</dbReference>
<feature type="binding site" evidence="8">
    <location>
        <begin position="178"/>
        <end position="181"/>
    </location>
    <ligand>
        <name>GTP</name>
        <dbReference type="ChEBI" id="CHEBI:37565"/>
        <label>1</label>
    </ligand>
</feature>
<keyword evidence="5 8" id="KW-0547">Nucleotide-binding</keyword>
<feature type="binding site" evidence="8">
    <location>
        <begin position="69"/>
        <end position="76"/>
    </location>
    <ligand>
        <name>GTP</name>
        <dbReference type="ChEBI" id="CHEBI:37565"/>
        <label>1</label>
    </ligand>
</feature>
<dbReference type="EMBL" id="BAAALS010000040">
    <property type="protein sequence ID" value="GAA1774842.1"/>
    <property type="molecule type" value="Genomic_DNA"/>
</dbReference>
<dbReference type="NCBIfam" id="TIGR00231">
    <property type="entry name" value="small_GTP"/>
    <property type="match status" value="2"/>
</dbReference>
<evidence type="ECO:0000259" key="12">
    <source>
        <dbReference type="PROSITE" id="PS51712"/>
    </source>
</evidence>
<dbReference type="Pfam" id="PF14714">
    <property type="entry name" value="KH_dom-like"/>
    <property type="match status" value="1"/>
</dbReference>
<feature type="binding site" evidence="8">
    <location>
        <begin position="116"/>
        <end position="120"/>
    </location>
    <ligand>
        <name>GTP</name>
        <dbReference type="ChEBI" id="CHEBI:37565"/>
        <label>1</label>
    </ligand>
</feature>
<dbReference type="InterPro" id="IPR003593">
    <property type="entry name" value="AAA+_ATPase"/>
</dbReference>
<evidence type="ECO:0000256" key="6">
    <source>
        <dbReference type="ARBA" id="ARBA00023134"/>
    </source>
</evidence>
<proteinExistence type="inferred from homology"/>
<feature type="binding site" evidence="8">
    <location>
        <begin position="355"/>
        <end position="358"/>
    </location>
    <ligand>
        <name>GTP</name>
        <dbReference type="ChEBI" id="CHEBI:37565"/>
        <label>2</label>
    </ligand>
</feature>
<dbReference type="Gene3D" id="3.40.50.300">
    <property type="entry name" value="P-loop containing nucleotide triphosphate hydrolases"/>
    <property type="match status" value="2"/>
</dbReference>
<evidence type="ECO:0000256" key="1">
    <source>
        <dbReference type="ARBA" id="ARBA00008279"/>
    </source>
</evidence>
<dbReference type="Pfam" id="PF01926">
    <property type="entry name" value="MMR_HSR1"/>
    <property type="match status" value="2"/>
</dbReference>
<dbReference type="InterPro" id="IPR015946">
    <property type="entry name" value="KH_dom-like_a/b"/>
</dbReference>
<protein>
    <recommendedName>
        <fullName evidence="2 8">GTPase Der</fullName>
    </recommendedName>
    <alternativeName>
        <fullName evidence="7 8">GTP-binding protein EngA</fullName>
    </alternativeName>
</protein>
<gene>
    <name evidence="8 13" type="primary">der</name>
    <name evidence="13" type="ORF">GCM10009681_53050</name>
</gene>
<feature type="domain" description="EngA-type G" evidence="12">
    <location>
        <begin position="237"/>
        <end position="410"/>
    </location>
</feature>
<evidence type="ECO:0000256" key="4">
    <source>
        <dbReference type="ARBA" id="ARBA00022737"/>
    </source>
</evidence>
<dbReference type="SUPFAM" id="SSF52540">
    <property type="entry name" value="P-loop containing nucleoside triphosphate hydrolases"/>
    <property type="match status" value="2"/>
</dbReference>
<dbReference type="PROSITE" id="PS51712">
    <property type="entry name" value="G_ENGA"/>
    <property type="match status" value="2"/>
</dbReference>
<dbReference type="PIRSF" id="PIRSF006485">
    <property type="entry name" value="GTP-binding_EngA"/>
    <property type="match status" value="1"/>
</dbReference>
<evidence type="ECO:0000256" key="7">
    <source>
        <dbReference type="ARBA" id="ARBA00032345"/>
    </source>
</evidence>
<feature type="binding site" evidence="8">
    <location>
        <begin position="290"/>
        <end position="294"/>
    </location>
    <ligand>
        <name>GTP</name>
        <dbReference type="ChEBI" id="CHEBI:37565"/>
        <label>2</label>
    </ligand>
</feature>
<dbReference type="CDD" id="cd01894">
    <property type="entry name" value="EngA1"/>
    <property type="match status" value="1"/>
</dbReference>
<comment type="subunit">
    <text evidence="8">Associates with the 50S ribosomal subunit.</text>
</comment>
<evidence type="ECO:0000256" key="9">
    <source>
        <dbReference type="PROSITE-ProRule" id="PRU01049"/>
    </source>
</evidence>
<dbReference type="PANTHER" id="PTHR43834:SF6">
    <property type="entry name" value="GTPASE DER"/>
    <property type="match status" value="1"/>
</dbReference>
<keyword evidence="6 8" id="KW-0342">GTP-binding</keyword>
<accession>A0ABN2L574</accession>
<dbReference type="Proteomes" id="UP001500655">
    <property type="component" value="Unassembled WGS sequence"/>
</dbReference>
<dbReference type="NCBIfam" id="NF002828">
    <property type="entry name" value="PRK03003.1"/>
    <property type="match status" value="1"/>
</dbReference>
<comment type="similarity">
    <text evidence="1 8 9 10">Belongs to the TRAFAC class TrmE-Era-EngA-EngB-Septin-like GTPase superfamily. EngA (Der) GTPase family.</text>
</comment>
<evidence type="ECO:0000256" key="5">
    <source>
        <dbReference type="ARBA" id="ARBA00022741"/>
    </source>
</evidence>
<evidence type="ECO:0000256" key="2">
    <source>
        <dbReference type="ARBA" id="ARBA00020953"/>
    </source>
</evidence>
<dbReference type="InterPro" id="IPR032859">
    <property type="entry name" value="KH_dom-like"/>
</dbReference>
<organism evidence="13 14">
    <name type="scientific">Luedemannella helvata</name>
    <dbReference type="NCBI Taxonomy" id="349315"/>
    <lineage>
        <taxon>Bacteria</taxon>
        <taxon>Bacillati</taxon>
        <taxon>Actinomycetota</taxon>
        <taxon>Actinomycetes</taxon>
        <taxon>Micromonosporales</taxon>
        <taxon>Micromonosporaceae</taxon>
        <taxon>Luedemannella</taxon>
    </lineage>
</organism>
<dbReference type="InterPro" id="IPR005225">
    <property type="entry name" value="Small_GTP-bd"/>
</dbReference>
<dbReference type="PRINTS" id="PR00326">
    <property type="entry name" value="GTP1OBG"/>
</dbReference>
<evidence type="ECO:0000256" key="8">
    <source>
        <dbReference type="HAMAP-Rule" id="MF_00195"/>
    </source>
</evidence>
<dbReference type="InterPro" id="IPR016484">
    <property type="entry name" value="GTPase_Der"/>
</dbReference>
<dbReference type="PANTHER" id="PTHR43834">
    <property type="entry name" value="GTPASE DER"/>
    <property type="match status" value="1"/>
</dbReference>
<keyword evidence="4 10" id="KW-0677">Repeat</keyword>
<dbReference type="Gene3D" id="3.30.300.20">
    <property type="match status" value="1"/>
</dbReference>
<feature type="binding site" evidence="8">
    <location>
        <begin position="243"/>
        <end position="250"/>
    </location>
    <ligand>
        <name>GTP</name>
        <dbReference type="ChEBI" id="CHEBI:37565"/>
        <label>2</label>
    </ligand>
</feature>
<evidence type="ECO:0000256" key="3">
    <source>
        <dbReference type="ARBA" id="ARBA00022517"/>
    </source>
</evidence>
<dbReference type="InterPro" id="IPR031166">
    <property type="entry name" value="G_ENGA"/>
</dbReference>
<comment type="function">
    <text evidence="8 10">GTPase that plays an essential role in the late steps of ribosome biogenesis.</text>
</comment>
<dbReference type="InterPro" id="IPR027417">
    <property type="entry name" value="P-loop_NTPase"/>
</dbReference>
<keyword evidence="14" id="KW-1185">Reference proteome</keyword>
<dbReference type="HAMAP" id="MF_00195">
    <property type="entry name" value="GTPase_Der"/>
    <property type="match status" value="1"/>
</dbReference>
<feature type="domain" description="EngA-type G" evidence="12">
    <location>
        <begin position="63"/>
        <end position="226"/>
    </location>
</feature>
<comment type="caution">
    <text evidence="13">The sequence shown here is derived from an EMBL/GenBank/DDBJ whole genome shotgun (WGS) entry which is preliminary data.</text>
</comment>
<sequence length="498" mass="53626">MSRRREASGGPARPGGGAGPRRGREPREVDVVDDFEVLDATDDVAGAVAEPASDADAPAGPLPVVAVVGRPNVGKSTLVNRILGRRQAVVEDVPGVTRDRVAYDAQWAGRRFTVVDTGGWEPDARDRAAAIATQAELAAASADVVLLVVDARVGALDEDEAAVKMLRRTNKPVILVANKVDNARQEMEVAGLWSLGLGEPHPVSALHGRGSGDLLDTLLAALPHLPPVGDAPVGGPRRVALVGRPNVGKSSLLNRLAQEERAVVDSVAGTTVDPVDSLVTVGGETWLFVDTAGLRKRVNTASGTEYYASLRTAGAIEAAEVVVVLLDASEVISEQDQRVLSMVAESGRGIVLAFNKWDLVDEDRRYYLDREIERELKRIPWAIRVNISARTGRAVEKLAPALRTALHNWERRVPTGQLNQWLTALVQATPHPVRGGRAPRVLFATQAGTSPPRFVLFTTGQLDPGYVRFVERKLREEFDFEGTPIDIAVKPRAKQGRR</sequence>
<reference evidence="13 14" key="1">
    <citation type="journal article" date="2019" name="Int. J. Syst. Evol. Microbiol.">
        <title>The Global Catalogue of Microorganisms (GCM) 10K type strain sequencing project: providing services to taxonomists for standard genome sequencing and annotation.</title>
        <authorList>
            <consortium name="The Broad Institute Genomics Platform"/>
            <consortium name="The Broad Institute Genome Sequencing Center for Infectious Disease"/>
            <person name="Wu L."/>
            <person name="Ma J."/>
        </authorList>
    </citation>
    <scope>NUCLEOTIDE SEQUENCE [LARGE SCALE GENOMIC DNA]</scope>
    <source>
        <strain evidence="13 14">JCM 13249</strain>
    </source>
</reference>
<feature type="region of interest" description="Disordered" evidence="11">
    <location>
        <begin position="1"/>
        <end position="30"/>
    </location>
</feature>
<evidence type="ECO:0000313" key="14">
    <source>
        <dbReference type="Proteomes" id="UP001500655"/>
    </source>
</evidence>
<dbReference type="CDD" id="cd01895">
    <property type="entry name" value="EngA2"/>
    <property type="match status" value="1"/>
</dbReference>
<keyword evidence="3 8" id="KW-0690">Ribosome biogenesis</keyword>
<dbReference type="InterPro" id="IPR006073">
    <property type="entry name" value="GTP-bd"/>
</dbReference>
<dbReference type="NCBIfam" id="TIGR03594">
    <property type="entry name" value="GTPase_EngA"/>
    <property type="match status" value="1"/>
</dbReference>
<evidence type="ECO:0000256" key="11">
    <source>
        <dbReference type="SAM" id="MobiDB-lite"/>
    </source>
</evidence>
<evidence type="ECO:0000256" key="10">
    <source>
        <dbReference type="RuleBase" id="RU004481"/>
    </source>
</evidence>